<dbReference type="EMBL" id="CP004044">
    <property type="protein sequence ID" value="AGC67178.1"/>
    <property type="molecule type" value="Genomic_DNA"/>
</dbReference>
<dbReference type="Gene3D" id="3.90.550.20">
    <property type="match status" value="1"/>
</dbReference>
<dbReference type="GO" id="GO:0000030">
    <property type="term" value="F:mannosyltransferase activity"/>
    <property type="evidence" value="ECO:0007669"/>
    <property type="project" value="TreeGrafter"/>
</dbReference>
<gene>
    <name evidence="2" type="ordered locus">Cst_c01500</name>
</gene>
<keyword evidence="3" id="KW-1185">Reference proteome</keyword>
<name>L7VNT6_THES1</name>
<keyword evidence="1" id="KW-0808">Transferase</keyword>
<dbReference type="eggNOG" id="COG3774">
    <property type="taxonomic scope" value="Bacteria"/>
</dbReference>
<dbReference type="AlphaFoldDB" id="L7VNT6"/>
<protein>
    <submittedName>
        <fullName evidence="2">Polysaccharide biosynthesis protein CpsM(V) family protein</fullName>
    </submittedName>
</protein>
<dbReference type="InterPro" id="IPR007577">
    <property type="entry name" value="GlycoTrfase_DXD_sugar-bd_CS"/>
</dbReference>
<dbReference type="GO" id="GO:0016020">
    <property type="term" value="C:membrane"/>
    <property type="evidence" value="ECO:0007669"/>
    <property type="project" value="GOC"/>
</dbReference>
<dbReference type="STRING" id="1121335.Cst_c01500"/>
<dbReference type="InterPro" id="IPR029044">
    <property type="entry name" value="Nucleotide-diphossugar_trans"/>
</dbReference>
<evidence type="ECO:0000313" key="2">
    <source>
        <dbReference type="EMBL" id="AGC67178.1"/>
    </source>
</evidence>
<evidence type="ECO:0000256" key="1">
    <source>
        <dbReference type="ARBA" id="ARBA00022679"/>
    </source>
</evidence>
<dbReference type="KEGG" id="csd:Clst_0143"/>
<proteinExistence type="predicted"/>
<dbReference type="Proteomes" id="UP000011220">
    <property type="component" value="Chromosome"/>
</dbReference>
<dbReference type="PANTHER" id="PTHR32385">
    <property type="entry name" value="MANNOSYL PHOSPHORYLINOSITOL CERAMIDE SYNTHASE"/>
    <property type="match status" value="1"/>
</dbReference>
<organism evidence="2 3">
    <name type="scientific">Thermoclostridium stercorarium (strain ATCC 35414 / DSM 8532 / NCIMB 11754)</name>
    <name type="common">Clostridium stercorarium</name>
    <dbReference type="NCBI Taxonomy" id="1121335"/>
    <lineage>
        <taxon>Bacteria</taxon>
        <taxon>Bacillati</taxon>
        <taxon>Bacillota</taxon>
        <taxon>Clostridia</taxon>
        <taxon>Eubacteriales</taxon>
        <taxon>Oscillospiraceae</taxon>
        <taxon>Thermoclostridium</taxon>
    </lineage>
</organism>
<dbReference type="SUPFAM" id="SSF53448">
    <property type="entry name" value="Nucleotide-diphospho-sugar transferases"/>
    <property type="match status" value="1"/>
</dbReference>
<dbReference type="PATRIC" id="fig|1121335.3.peg.144"/>
<sequence>MIPKIIHYCWFGKGKLPPFAQKCISSWKKYMPDCEIKEWNENNFDVNMIKYTKEAYEHKKYAFVSDFARFYVLNQYGGIYLDVDVELVKPIDDLLNYKTVLGFESLGRVNPGLILASEPATLFLKEMIELYKNLSFIDNNGNMNLTTIVTYTTDYLKTKGLREENVKQEIYGVTVFPTDYFCPIDMKTNELIITENTYSIHHFNSSWISKWGKFKKFIRKIIGGKLYYKLYLFKKNIKGLIK</sequence>
<dbReference type="KEGG" id="css:Cst_c01500"/>
<dbReference type="RefSeq" id="WP_015357875.1">
    <property type="nucleotide sequence ID" value="NC_020134.1"/>
</dbReference>
<dbReference type="GO" id="GO:0051999">
    <property type="term" value="P:mannosyl-inositol phosphorylceramide biosynthetic process"/>
    <property type="evidence" value="ECO:0007669"/>
    <property type="project" value="TreeGrafter"/>
</dbReference>
<accession>L7VNT6</accession>
<dbReference type="Pfam" id="PF04488">
    <property type="entry name" value="Gly_transf_sug"/>
    <property type="match status" value="1"/>
</dbReference>
<dbReference type="PANTHER" id="PTHR32385:SF15">
    <property type="entry name" value="INOSITOL PHOSPHOCERAMIDE MANNOSYLTRANSFERASE 1"/>
    <property type="match status" value="1"/>
</dbReference>
<evidence type="ECO:0000313" key="3">
    <source>
        <dbReference type="Proteomes" id="UP000011220"/>
    </source>
</evidence>
<dbReference type="InterPro" id="IPR051706">
    <property type="entry name" value="Glycosyltransferase_domain"/>
</dbReference>
<reference evidence="2 3" key="1">
    <citation type="journal article" date="2013" name="Genome Announc.">
        <title>Complete genome sequence of Clostridium stercorarium subsp. stercorarium strain DSM 8532, a thermophilic degrader of plant cell wall fibers.</title>
        <authorList>
            <person name="Poehlein A."/>
            <person name="Zverlov V.V."/>
            <person name="Daniel R."/>
            <person name="Schwarz W.H."/>
            <person name="Liebl W."/>
        </authorList>
    </citation>
    <scope>NUCLEOTIDE SEQUENCE [LARGE SCALE GENOMIC DNA]</scope>
    <source>
        <strain evidence="3">ATCC 35414 / DSM 8532 / NCIMB 11754</strain>
    </source>
</reference>